<gene>
    <name evidence="2" type="ORF">LCGC14_1658950</name>
</gene>
<protein>
    <submittedName>
        <fullName evidence="2">Uncharacterized protein</fullName>
    </submittedName>
</protein>
<feature type="transmembrane region" description="Helical" evidence="1">
    <location>
        <begin position="48"/>
        <end position="68"/>
    </location>
</feature>
<sequence>MRVLRPPLMPEEAASRTRWFIQLRWLAAVGVLGLALVGRFALQLQLDLGLFAGIAVGIAAYNAVFLWFSRKERTDRKWHRRFAT</sequence>
<organism evidence="2">
    <name type="scientific">marine sediment metagenome</name>
    <dbReference type="NCBI Taxonomy" id="412755"/>
    <lineage>
        <taxon>unclassified sequences</taxon>
        <taxon>metagenomes</taxon>
        <taxon>ecological metagenomes</taxon>
    </lineage>
</organism>
<keyword evidence="1" id="KW-1133">Transmembrane helix</keyword>
<evidence type="ECO:0000313" key="2">
    <source>
        <dbReference type="EMBL" id="KKM19106.1"/>
    </source>
</evidence>
<comment type="caution">
    <text evidence="2">The sequence shown here is derived from an EMBL/GenBank/DDBJ whole genome shotgun (WGS) entry which is preliminary data.</text>
</comment>
<proteinExistence type="predicted"/>
<dbReference type="EMBL" id="LAZR01014065">
    <property type="protein sequence ID" value="KKM19106.1"/>
    <property type="molecule type" value="Genomic_DNA"/>
</dbReference>
<name>A0A0F9HUN9_9ZZZZ</name>
<keyword evidence="1" id="KW-0812">Transmembrane</keyword>
<feature type="transmembrane region" description="Helical" evidence="1">
    <location>
        <begin position="21"/>
        <end position="42"/>
    </location>
</feature>
<evidence type="ECO:0000256" key="1">
    <source>
        <dbReference type="SAM" id="Phobius"/>
    </source>
</evidence>
<dbReference type="AlphaFoldDB" id="A0A0F9HUN9"/>
<keyword evidence="1" id="KW-0472">Membrane</keyword>
<accession>A0A0F9HUN9</accession>
<reference evidence="2" key="1">
    <citation type="journal article" date="2015" name="Nature">
        <title>Complex archaea that bridge the gap between prokaryotes and eukaryotes.</title>
        <authorList>
            <person name="Spang A."/>
            <person name="Saw J.H."/>
            <person name="Jorgensen S.L."/>
            <person name="Zaremba-Niedzwiedzka K."/>
            <person name="Martijn J."/>
            <person name="Lind A.E."/>
            <person name="van Eijk R."/>
            <person name="Schleper C."/>
            <person name="Guy L."/>
            <person name="Ettema T.J."/>
        </authorList>
    </citation>
    <scope>NUCLEOTIDE SEQUENCE</scope>
</reference>
<feature type="non-terminal residue" evidence="2">
    <location>
        <position position="84"/>
    </location>
</feature>